<evidence type="ECO:0000313" key="3">
    <source>
        <dbReference type="Proteomes" id="UP000031737"/>
    </source>
</evidence>
<gene>
    <name evidence="2" type="ORF">TRSC58_03981</name>
</gene>
<name>A0A061IYT6_TRYRA</name>
<keyword evidence="1" id="KW-0175">Coiled coil</keyword>
<organism evidence="2 3">
    <name type="scientific">Trypanosoma rangeli SC58</name>
    <dbReference type="NCBI Taxonomy" id="429131"/>
    <lineage>
        <taxon>Eukaryota</taxon>
        <taxon>Discoba</taxon>
        <taxon>Euglenozoa</taxon>
        <taxon>Kinetoplastea</taxon>
        <taxon>Metakinetoplastina</taxon>
        <taxon>Trypanosomatida</taxon>
        <taxon>Trypanosomatidae</taxon>
        <taxon>Trypanosoma</taxon>
        <taxon>Herpetosoma</taxon>
    </lineage>
</organism>
<keyword evidence="3" id="KW-1185">Reference proteome</keyword>
<evidence type="ECO:0000256" key="1">
    <source>
        <dbReference type="SAM" id="Coils"/>
    </source>
</evidence>
<comment type="caution">
    <text evidence="2">The sequence shown here is derived from an EMBL/GenBank/DDBJ whole genome shotgun (WGS) entry which is preliminary data.</text>
</comment>
<dbReference type="AlphaFoldDB" id="A0A061IYT6"/>
<accession>A0A061IYT6</accession>
<dbReference type="VEuPathDB" id="TriTrypDB:TRSC58_03981"/>
<dbReference type="OrthoDB" id="245796at2759"/>
<dbReference type="Proteomes" id="UP000031737">
    <property type="component" value="Unassembled WGS sequence"/>
</dbReference>
<feature type="coiled-coil region" evidence="1">
    <location>
        <begin position="288"/>
        <end position="315"/>
    </location>
</feature>
<proteinExistence type="predicted"/>
<dbReference type="EMBL" id="AUPL01003981">
    <property type="protein sequence ID" value="ESL08318.1"/>
    <property type="molecule type" value="Genomic_DNA"/>
</dbReference>
<evidence type="ECO:0000313" key="2">
    <source>
        <dbReference type="EMBL" id="ESL08318.1"/>
    </source>
</evidence>
<sequence>MSTISWKITDFCRHFGVEVPADPAAVSPATSHHFFHHLVRKRGIAADAAAARLRMQNTVEGILQEEGLEDDGAIALDVLRGQPTAASADTLRECVVRFLHDRRRLAGAEPPAGKDAGELQVLTERRQRPQLLEATGPEELWKALISMEAALFSTAVELSRRSDELDGREAALAARTQAVEAAEAELQQNTSAREQDVWAMQADVGAKQAALLVKTAVLEERRACLVKVEAALDARAAEARRVEEAVAAERVALQSARATLLVEQAALEQDRRQCEAVAHGFVDRERRLRAAETLLAQAKDDLTAYERSLTLVQERNSSGKGRGKERS</sequence>
<protein>
    <submittedName>
        <fullName evidence="2">Uncharacterized protein</fullName>
    </submittedName>
</protein>
<reference evidence="2 3" key="1">
    <citation type="submission" date="2013-07" db="EMBL/GenBank/DDBJ databases">
        <authorList>
            <person name="Stoco P.H."/>
            <person name="Wagner G."/>
            <person name="Gerber A."/>
            <person name="Zaha A."/>
            <person name="Thompson C."/>
            <person name="Bartholomeu D.C."/>
            <person name="Luckemeyer D.D."/>
            <person name="Bahia D."/>
            <person name="Loreto E."/>
            <person name="Prestes E.B."/>
            <person name="Lima F.M."/>
            <person name="Rodrigues-Luiz G."/>
            <person name="Vallejo G.A."/>
            <person name="Filho J.F."/>
            <person name="Monteiro K.M."/>
            <person name="Tyler K.M."/>
            <person name="de Almeida L.G."/>
            <person name="Ortiz M.F."/>
            <person name="Siervo M.A."/>
            <person name="de Moraes M.H."/>
            <person name="Cunha O.L."/>
            <person name="Mendonca-Neto R."/>
            <person name="Silva R."/>
            <person name="Teixeira S.M."/>
            <person name="Murta S.M."/>
            <person name="Sincero T.C."/>
            <person name="Mendes T.A."/>
            <person name="Urmenyi T.P."/>
            <person name="Silva V.G."/>
            <person name="da Rocha W.D."/>
            <person name="Andersson B."/>
            <person name="Romanha A.J."/>
            <person name="Steindel M."/>
            <person name="de Vasconcelos A.T."/>
            <person name="Grisard E.C."/>
        </authorList>
    </citation>
    <scope>NUCLEOTIDE SEQUENCE [LARGE SCALE GENOMIC DNA]</scope>
    <source>
        <strain evidence="2 3">SC58</strain>
    </source>
</reference>